<protein>
    <submittedName>
        <fullName evidence="2">Uncharacterized protein</fullName>
    </submittedName>
</protein>
<gene>
    <name evidence="2" type="ordered locus">VIT_09s0002g08170</name>
</gene>
<evidence type="ECO:0000256" key="1">
    <source>
        <dbReference type="SAM" id="MobiDB-lite"/>
    </source>
</evidence>
<dbReference type="EMBL" id="FN596494">
    <property type="protein sequence ID" value="CBI36415.3"/>
    <property type="molecule type" value="Genomic_DNA"/>
</dbReference>
<evidence type="ECO:0000313" key="2">
    <source>
        <dbReference type="EMBL" id="CBI36415.3"/>
    </source>
</evidence>
<feature type="region of interest" description="Disordered" evidence="1">
    <location>
        <begin position="1"/>
        <end position="56"/>
    </location>
</feature>
<accession>D7TZA1</accession>
<organism evidence="2 3">
    <name type="scientific">Vitis vinifera</name>
    <name type="common">Grape</name>
    <dbReference type="NCBI Taxonomy" id="29760"/>
    <lineage>
        <taxon>Eukaryota</taxon>
        <taxon>Viridiplantae</taxon>
        <taxon>Streptophyta</taxon>
        <taxon>Embryophyta</taxon>
        <taxon>Tracheophyta</taxon>
        <taxon>Spermatophyta</taxon>
        <taxon>Magnoliopsida</taxon>
        <taxon>eudicotyledons</taxon>
        <taxon>Gunneridae</taxon>
        <taxon>Pentapetalae</taxon>
        <taxon>rosids</taxon>
        <taxon>Vitales</taxon>
        <taxon>Vitaceae</taxon>
        <taxon>Viteae</taxon>
        <taxon>Vitis</taxon>
    </lineage>
</organism>
<proteinExistence type="predicted"/>
<keyword evidence="3" id="KW-1185">Reference proteome</keyword>
<name>D7TZA1_VITVI</name>
<evidence type="ECO:0000313" key="3">
    <source>
        <dbReference type="Proteomes" id="UP000009183"/>
    </source>
</evidence>
<dbReference type="Proteomes" id="UP000009183">
    <property type="component" value="Chromosome 9"/>
</dbReference>
<dbReference type="InParanoid" id="D7TZA1"/>
<sequence>MISGENSFRDGGDEAVTSHSGGFGCGRRFLHPKGRTDVDAQSLQLRHPEQAIRQGL</sequence>
<dbReference type="AlphaFoldDB" id="D7TZA1"/>
<dbReference type="PaxDb" id="29760-VIT_09s0002g08170.t01"/>
<reference evidence="3" key="1">
    <citation type="journal article" date="2007" name="Nature">
        <title>The grapevine genome sequence suggests ancestral hexaploidization in major angiosperm phyla.</title>
        <authorList>
            <consortium name="The French-Italian Public Consortium for Grapevine Genome Characterization."/>
            <person name="Jaillon O."/>
            <person name="Aury J.-M."/>
            <person name="Noel B."/>
            <person name="Policriti A."/>
            <person name="Clepet C."/>
            <person name="Casagrande A."/>
            <person name="Choisne N."/>
            <person name="Aubourg S."/>
            <person name="Vitulo N."/>
            <person name="Jubin C."/>
            <person name="Vezzi A."/>
            <person name="Legeai F."/>
            <person name="Hugueney P."/>
            <person name="Dasilva C."/>
            <person name="Horner D."/>
            <person name="Mica E."/>
            <person name="Jublot D."/>
            <person name="Poulain J."/>
            <person name="Bruyere C."/>
            <person name="Billault A."/>
            <person name="Segurens B."/>
            <person name="Gouyvenoux M."/>
            <person name="Ugarte E."/>
            <person name="Cattonaro F."/>
            <person name="Anthouard V."/>
            <person name="Vico V."/>
            <person name="Del Fabbro C."/>
            <person name="Alaux M."/>
            <person name="Di Gaspero G."/>
            <person name="Dumas V."/>
            <person name="Felice N."/>
            <person name="Paillard S."/>
            <person name="Juman I."/>
            <person name="Moroldo M."/>
            <person name="Scalabrin S."/>
            <person name="Canaguier A."/>
            <person name="Le Clainche I."/>
            <person name="Malacrida G."/>
            <person name="Durand E."/>
            <person name="Pesole G."/>
            <person name="Laucou V."/>
            <person name="Chatelet P."/>
            <person name="Merdinoglu D."/>
            <person name="Delledonne M."/>
            <person name="Pezzotti M."/>
            <person name="Lecharny A."/>
            <person name="Scarpelli C."/>
            <person name="Artiguenave F."/>
            <person name="Pe M.E."/>
            <person name="Valle G."/>
            <person name="Morgante M."/>
            <person name="Caboche M."/>
            <person name="Adam-Blondon A.-F."/>
            <person name="Weissenbach J."/>
            <person name="Quetier F."/>
            <person name="Wincker P."/>
        </authorList>
    </citation>
    <scope>NUCLEOTIDE SEQUENCE [LARGE SCALE GENOMIC DNA]</scope>
    <source>
        <strain evidence="3">cv. Pinot noir / PN40024</strain>
    </source>
</reference>
<dbReference type="HOGENOM" id="CLU_3018217_0_0_1"/>